<comment type="caution">
    <text evidence="2">The sequence shown here is derived from an EMBL/GenBank/DDBJ whole genome shotgun (WGS) entry which is preliminary data.</text>
</comment>
<dbReference type="AlphaFoldDB" id="A0A9P4QFF4"/>
<accession>A0A9P4QFF4</accession>
<name>A0A9P4QFF4_9PEZI</name>
<reference evidence="2" key="1">
    <citation type="journal article" date="2020" name="Stud. Mycol.">
        <title>101 Dothideomycetes genomes: a test case for predicting lifestyles and emergence of pathogens.</title>
        <authorList>
            <person name="Haridas S."/>
            <person name="Albert R."/>
            <person name="Binder M."/>
            <person name="Bloem J."/>
            <person name="Labutti K."/>
            <person name="Salamov A."/>
            <person name="Andreopoulos B."/>
            <person name="Baker S."/>
            <person name="Barry K."/>
            <person name="Bills G."/>
            <person name="Bluhm B."/>
            <person name="Cannon C."/>
            <person name="Castanera R."/>
            <person name="Culley D."/>
            <person name="Daum C."/>
            <person name="Ezra D."/>
            <person name="Gonzalez J."/>
            <person name="Henrissat B."/>
            <person name="Kuo A."/>
            <person name="Liang C."/>
            <person name="Lipzen A."/>
            <person name="Lutzoni F."/>
            <person name="Magnuson J."/>
            <person name="Mondo S."/>
            <person name="Nolan M."/>
            <person name="Ohm R."/>
            <person name="Pangilinan J."/>
            <person name="Park H.-J."/>
            <person name="Ramirez L."/>
            <person name="Alfaro M."/>
            <person name="Sun H."/>
            <person name="Tritt A."/>
            <person name="Yoshinaga Y."/>
            <person name="Zwiers L.-H."/>
            <person name="Turgeon B."/>
            <person name="Goodwin S."/>
            <person name="Spatafora J."/>
            <person name="Crous P."/>
            <person name="Grigoriev I."/>
        </authorList>
    </citation>
    <scope>NUCLEOTIDE SEQUENCE</scope>
    <source>
        <strain evidence="2">CBS 116435</strain>
    </source>
</reference>
<proteinExistence type="predicted"/>
<feature type="region of interest" description="Disordered" evidence="1">
    <location>
        <begin position="64"/>
        <end position="91"/>
    </location>
</feature>
<evidence type="ECO:0000313" key="2">
    <source>
        <dbReference type="EMBL" id="KAF2726303.1"/>
    </source>
</evidence>
<protein>
    <submittedName>
        <fullName evidence="2">Uncharacterized protein</fullName>
    </submittedName>
</protein>
<organism evidence="2 3">
    <name type="scientific">Polychaeton citri CBS 116435</name>
    <dbReference type="NCBI Taxonomy" id="1314669"/>
    <lineage>
        <taxon>Eukaryota</taxon>
        <taxon>Fungi</taxon>
        <taxon>Dikarya</taxon>
        <taxon>Ascomycota</taxon>
        <taxon>Pezizomycotina</taxon>
        <taxon>Dothideomycetes</taxon>
        <taxon>Dothideomycetidae</taxon>
        <taxon>Capnodiales</taxon>
        <taxon>Capnodiaceae</taxon>
        <taxon>Polychaeton</taxon>
    </lineage>
</organism>
<sequence>MHGSLGQGNARLGYEGGGSQREWMRYVVYRNGQMGQTTTQRCGSIAVAFSPMCDRLVASSLGKRKRSTQPFSSGRWKRSRPCPTWHPADRPTPRHITFPHIPHSHYHSFSHVSSLRHGSVAHRLADHQGVTSLSIISAHHESCFPS</sequence>
<evidence type="ECO:0000313" key="3">
    <source>
        <dbReference type="Proteomes" id="UP000799441"/>
    </source>
</evidence>
<dbReference type="Proteomes" id="UP000799441">
    <property type="component" value="Unassembled WGS sequence"/>
</dbReference>
<gene>
    <name evidence="2" type="ORF">K431DRAFT_5897</name>
</gene>
<keyword evidence="3" id="KW-1185">Reference proteome</keyword>
<evidence type="ECO:0000256" key="1">
    <source>
        <dbReference type="SAM" id="MobiDB-lite"/>
    </source>
</evidence>
<dbReference type="EMBL" id="MU003765">
    <property type="protein sequence ID" value="KAF2726303.1"/>
    <property type="molecule type" value="Genomic_DNA"/>
</dbReference>